<protein>
    <submittedName>
        <fullName evidence="1">Uncharacterized protein</fullName>
    </submittedName>
</protein>
<gene>
    <name evidence="1" type="ORF">NM688_g1950</name>
</gene>
<reference evidence="1" key="1">
    <citation type="submission" date="2022-07" db="EMBL/GenBank/DDBJ databases">
        <title>Genome Sequence of Phlebia brevispora.</title>
        <authorList>
            <person name="Buettner E."/>
        </authorList>
    </citation>
    <scope>NUCLEOTIDE SEQUENCE</scope>
    <source>
        <strain evidence="1">MPL23</strain>
    </source>
</reference>
<proteinExistence type="predicted"/>
<accession>A0ACC1TA54</accession>
<dbReference type="Proteomes" id="UP001148662">
    <property type="component" value="Unassembled WGS sequence"/>
</dbReference>
<name>A0ACC1TA54_9APHY</name>
<organism evidence="1 2">
    <name type="scientific">Phlebia brevispora</name>
    <dbReference type="NCBI Taxonomy" id="194682"/>
    <lineage>
        <taxon>Eukaryota</taxon>
        <taxon>Fungi</taxon>
        <taxon>Dikarya</taxon>
        <taxon>Basidiomycota</taxon>
        <taxon>Agaricomycotina</taxon>
        <taxon>Agaricomycetes</taxon>
        <taxon>Polyporales</taxon>
        <taxon>Meruliaceae</taxon>
        <taxon>Phlebia</taxon>
    </lineage>
</organism>
<dbReference type="EMBL" id="JANHOG010000229">
    <property type="protein sequence ID" value="KAJ3556579.1"/>
    <property type="molecule type" value="Genomic_DNA"/>
</dbReference>
<sequence length="764" mass="84504">MSEALNVVILGAGVIGLSAAHVLSTRYPKINITIAARDLPDDLSSQAWSSPWAGADWSPIGEFEERKYRIESKTFNKLWDMIPTGLVRKLPSRICYTEEIDANKLWYKDLVRDFRVLEKHEVPSGATSGVAFTTVSLNPELYLPWLQGELEARGVKFLKKRVYSIGEAAELAGPKGVVVNATGLGARSLIGVQDLDVYPIRGQTILAYAPSVQEFLSYPLGLKSVPTGEATYMIPRPSPAGHVLIGGTFQEGDWDLSVNYETASNIWSRCLELAPSLKNPETKILGHNVGLRPARRGGPRIEAEWFELPLKTEFLPTPNGQEHKFPVIHAYGFGPAGYQGPVPSLAAAIATAHGKCDLITVAAMPSQRCRPDNAFVCCWLCYGHDDRNDPGAGQTLKHRQAGAFIVLVPSTRTDGLSLRSSTAPFTFARVALIIMSSENDDSSSILGKRIRQDEAGEASVVPHATLWFEDGNIVLIAEESAFKVHRGVLARQSPVFQDMFTVPQPDNQDVFDGCPAVRLHDSAVDLAIFIEVLYDGFKFRRSNSWSVLQALLTLGHKYGAEDIRREALFQLELIFPKTLDLWDTRTDNSDKDGTIHTLYDPAVDCIAAATAAQILDIPTLRAAALYDCCQLDAQVLIVGIQRENGKVDHLCEEDLIFCVRAITHLTHVKHYMMNKIGKLPSKNCKTHLQCDAARMVYMSCINDPKDSNYCIRPSVMARADWIEEFLTGLGMCSSCVRGARRAHREARRVFLERVHTLAFLRDVG</sequence>
<evidence type="ECO:0000313" key="2">
    <source>
        <dbReference type="Proteomes" id="UP001148662"/>
    </source>
</evidence>
<keyword evidence="2" id="KW-1185">Reference proteome</keyword>
<evidence type="ECO:0000313" key="1">
    <source>
        <dbReference type="EMBL" id="KAJ3556579.1"/>
    </source>
</evidence>
<comment type="caution">
    <text evidence="1">The sequence shown here is derived from an EMBL/GenBank/DDBJ whole genome shotgun (WGS) entry which is preliminary data.</text>
</comment>